<accession>A0ABZ1YKZ2</accession>
<protein>
    <submittedName>
        <fullName evidence="2">Uncharacterized protein</fullName>
    </submittedName>
</protein>
<organism evidence="2 3">
    <name type="scientific">Nocardia vinacea</name>
    <dbReference type="NCBI Taxonomy" id="96468"/>
    <lineage>
        <taxon>Bacteria</taxon>
        <taxon>Bacillati</taxon>
        <taxon>Actinomycetota</taxon>
        <taxon>Actinomycetes</taxon>
        <taxon>Mycobacteriales</taxon>
        <taxon>Nocardiaceae</taxon>
        <taxon>Nocardia</taxon>
    </lineage>
</organism>
<dbReference type="RefSeq" id="WP_329406532.1">
    <property type="nucleotide sequence ID" value="NZ_CP109441.1"/>
</dbReference>
<name>A0ABZ1YKZ2_9NOCA</name>
<dbReference type="Proteomes" id="UP001432062">
    <property type="component" value="Chromosome"/>
</dbReference>
<sequence length="144" mass="14893">MPGLTAIDLNTVPPDSRTTAIRPTSAEAGGADLAREQPKAVGFVRGDVSGLQAPRHATAVQRHACALGYHYVYTIRPPQDADDAIGYALGIAAGLGVAAIVVYDLDHVDNQPARVCEDFDLETVCPATTWARVAGPAAAETGAA</sequence>
<keyword evidence="3" id="KW-1185">Reference proteome</keyword>
<evidence type="ECO:0000313" key="3">
    <source>
        <dbReference type="Proteomes" id="UP001432062"/>
    </source>
</evidence>
<dbReference type="EMBL" id="CP109441">
    <property type="protein sequence ID" value="WUV43907.1"/>
    <property type="molecule type" value="Genomic_DNA"/>
</dbReference>
<reference evidence="2" key="1">
    <citation type="submission" date="2022-10" db="EMBL/GenBank/DDBJ databases">
        <title>The complete genomes of actinobacterial strains from the NBC collection.</title>
        <authorList>
            <person name="Joergensen T.S."/>
            <person name="Alvarez Arevalo M."/>
            <person name="Sterndorff E.B."/>
            <person name="Faurdal D."/>
            <person name="Vuksanovic O."/>
            <person name="Mourched A.-S."/>
            <person name="Charusanti P."/>
            <person name="Shaw S."/>
            <person name="Blin K."/>
            <person name="Weber T."/>
        </authorList>
    </citation>
    <scope>NUCLEOTIDE SEQUENCE</scope>
    <source>
        <strain evidence="2">NBC_01482</strain>
    </source>
</reference>
<evidence type="ECO:0000313" key="2">
    <source>
        <dbReference type="EMBL" id="WUV43907.1"/>
    </source>
</evidence>
<evidence type="ECO:0000256" key="1">
    <source>
        <dbReference type="SAM" id="MobiDB-lite"/>
    </source>
</evidence>
<gene>
    <name evidence="2" type="ORF">OG563_32530</name>
</gene>
<feature type="region of interest" description="Disordered" evidence="1">
    <location>
        <begin position="1"/>
        <end position="20"/>
    </location>
</feature>
<proteinExistence type="predicted"/>